<sequence>MKLYFIRHGKTQWNLEKRYQGANGDSPLLPQSYEDIKQLASFIKSVSFDVLYTSPLKRTIVTSEELIKALHQLDIPIFEDERLKEFDLGELEGKTFEECTKHYPNQIKAFRENPANYDPSAFGGETFQSVMARGDQFIKDLLAEYGDTNANILVISHGAALNTIIKSQLHVPLADMRKDGGLANTSLSILENKPNSSDFDCLMSNNTSYLTKKPEKSDTV</sequence>
<organism evidence="2 3">
    <name type="scientific">Holzapfeliella saturejae</name>
    <dbReference type="NCBI Taxonomy" id="3082953"/>
    <lineage>
        <taxon>Bacteria</taxon>
        <taxon>Bacillati</taxon>
        <taxon>Bacillota</taxon>
        <taxon>Bacilli</taxon>
        <taxon>Lactobacillales</taxon>
        <taxon>Lactobacillaceae</taxon>
        <taxon>Holzapfeliella</taxon>
    </lineage>
</organism>
<name>A0ABU8SG35_9LACO</name>
<dbReference type="EMBL" id="JAWMWG010000001">
    <property type="protein sequence ID" value="MEJ6348339.1"/>
    <property type="molecule type" value="Genomic_DNA"/>
</dbReference>
<dbReference type="SMART" id="SM00855">
    <property type="entry name" value="PGAM"/>
    <property type="match status" value="1"/>
</dbReference>
<dbReference type="GO" id="GO:0016787">
    <property type="term" value="F:hydrolase activity"/>
    <property type="evidence" value="ECO:0007669"/>
    <property type="project" value="UniProtKB-KW"/>
</dbReference>
<protein>
    <submittedName>
        <fullName evidence="2">Histidine phosphatase family protein</fullName>
        <ecNumber evidence="2">3.1.3.-</ecNumber>
    </submittedName>
</protein>
<dbReference type="SUPFAM" id="SSF53254">
    <property type="entry name" value="Phosphoglycerate mutase-like"/>
    <property type="match status" value="1"/>
</dbReference>
<keyword evidence="1 2" id="KW-0378">Hydrolase</keyword>
<dbReference type="InterPro" id="IPR051695">
    <property type="entry name" value="Phosphoglycerate_Mutase"/>
</dbReference>
<dbReference type="PANTHER" id="PTHR46517:SF1">
    <property type="entry name" value="FRUCTOSE-2,6-BISPHOSPHATASE TIGAR"/>
    <property type="match status" value="1"/>
</dbReference>
<proteinExistence type="predicted"/>
<evidence type="ECO:0000313" key="3">
    <source>
        <dbReference type="Proteomes" id="UP001377804"/>
    </source>
</evidence>
<evidence type="ECO:0000256" key="1">
    <source>
        <dbReference type="ARBA" id="ARBA00022801"/>
    </source>
</evidence>
<dbReference type="CDD" id="cd07067">
    <property type="entry name" value="HP_PGM_like"/>
    <property type="match status" value="1"/>
</dbReference>
<dbReference type="Pfam" id="PF00300">
    <property type="entry name" value="His_Phos_1"/>
    <property type="match status" value="1"/>
</dbReference>
<gene>
    <name evidence="2" type="ORF">R4Y45_03745</name>
</gene>
<dbReference type="RefSeq" id="WP_339969417.1">
    <property type="nucleotide sequence ID" value="NZ_JAWMWG010000001.1"/>
</dbReference>
<dbReference type="InterPro" id="IPR013078">
    <property type="entry name" value="His_Pase_superF_clade-1"/>
</dbReference>
<dbReference type="InterPro" id="IPR029033">
    <property type="entry name" value="His_PPase_superfam"/>
</dbReference>
<keyword evidence="3" id="KW-1185">Reference proteome</keyword>
<evidence type="ECO:0000313" key="2">
    <source>
        <dbReference type="EMBL" id="MEJ6348339.1"/>
    </source>
</evidence>
<dbReference type="Proteomes" id="UP001377804">
    <property type="component" value="Unassembled WGS sequence"/>
</dbReference>
<dbReference type="EC" id="3.1.3.-" evidence="2"/>
<accession>A0ABU8SG35</accession>
<dbReference type="PANTHER" id="PTHR46517">
    <property type="entry name" value="FRUCTOSE-2,6-BISPHOSPHATASE TIGAR"/>
    <property type="match status" value="1"/>
</dbReference>
<comment type="caution">
    <text evidence="2">The sequence shown here is derived from an EMBL/GenBank/DDBJ whole genome shotgun (WGS) entry which is preliminary data.</text>
</comment>
<reference evidence="2 3" key="1">
    <citation type="submission" date="2023-10" db="EMBL/GenBank/DDBJ databases">
        <title>Holzapfeliella saturejae sp. nov. isolated from Satureja montana flowers.</title>
        <authorList>
            <person name="Alcantara C."/>
            <person name="Zuniga M."/>
            <person name="Landete J.M."/>
            <person name="Monedero V."/>
        </authorList>
    </citation>
    <scope>NUCLEOTIDE SEQUENCE [LARGE SCALE GENOMIC DNA]</scope>
    <source>
        <strain evidence="2 3">He02</strain>
    </source>
</reference>
<dbReference type="Gene3D" id="3.40.50.1240">
    <property type="entry name" value="Phosphoglycerate mutase-like"/>
    <property type="match status" value="1"/>
</dbReference>